<dbReference type="Proteomes" id="UP001354989">
    <property type="component" value="Plasmid pPP1"/>
</dbReference>
<sequence>MAKKTNAARKLDQLKISYSLHHYAVEKEERGAIAVAEKTGQPIEQIFKTLVLSGDKTGVIVAVIRGDREVHLKALAKASGNKKVEMVPLKEVLGITGYVRGGCSPIGMKKNFPVFIDEEAFEHAQIFISAGLRGTQICLSAEGLMQATDGRRASVVEA</sequence>
<dbReference type="InterPro" id="IPR007214">
    <property type="entry name" value="YbaK/aa-tRNA-synth-assoc-dom"/>
</dbReference>
<comment type="similarity">
    <text evidence="1 4">Belongs to the prolyl-tRNA editing family. YbaK/EbsC subfamily.</text>
</comment>
<evidence type="ECO:0000313" key="6">
    <source>
        <dbReference type="EMBL" id="BDD00980.1"/>
    </source>
</evidence>
<dbReference type="EMBL" id="AP025293">
    <property type="protein sequence ID" value="BDD00980.1"/>
    <property type="molecule type" value="Genomic_DNA"/>
</dbReference>
<dbReference type="InterPro" id="IPR004369">
    <property type="entry name" value="Prolyl-tRNA_editing_YbaK/EbsC"/>
</dbReference>
<organism evidence="6 7">
    <name type="scientific">Persicobacter psychrovividus</name>
    <dbReference type="NCBI Taxonomy" id="387638"/>
    <lineage>
        <taxon>Bacteria</taxon>
        <taxon>Pseudomonadati</taxon>
        <taxon>Bacteroidota</taxon>
        <taxon>Cytophagia</taxon>
        <taxon>Cytophagales</taxon>
        <taxon>Persicobacteraceae</taxon>
        <taxon>Persicobacter</taxon>
    </lineage>
</organism>
<dbReference type="NCBIfam" id="TIGR00011">
    <property type="entry name" value="YbaK_EbsC"/>
    <property type="match status" value="1"/>
</dbReference>
<keyword evidence="2 4" id="KW-0648">Protein biosynthesis</keyword>
<feature type="domain" description="YbaK/aminoacyl-tRNA synthetase-associated" evidence="5">
    <location>
        <begin position="30"/>
        <end position="145"/>
    </location>
</feature>
<dbReference type="PANTHER" id="PTHR30411:SF0">
    <property type="entry name" value="CYS-TRNA(PRO)_CYS-TRNA(CYS) DEACYLASE YBAK"/>
    <property type="match status" value="1"/>
</dbReference>
<dbReference type="PANTHER" id="PTHR30411">
    <property type="entry name" value="CYTOPLASMIC PROTEIN"/>
    <property type="match status" value="1"/>
</dbReference>
<evidence type="ECO:0000313" key="7">
    <source>
        <dbReference type="Proteomes" id="UP001354989"/>
    </source>
</evidence>
<keyword evidence="3 4" id="KW-0456">Lyase</keyword>
<dbReference type="InterPro" id="IPR036754">
    <property type="entry name" value="YbaK/aa-tRNA-synt-asso_dom_sf"/>
</dbReference>
<evidence type="ECO:0000256" key="4">
    <source>
        <dbReference type="PIRNR" id="PIRNR006181"/>
    </source>
</evidence>
<name>A0ABN6LCW8_9BACT</name>
<dbReference type="EC" id="4.2.-.-" evidence="4"/>
<evidence type="ECO:0000256" key="2">
    <source>
        <dbReference type="ARBA" id="ARBA00022917"/>
    </source>
</evidence>
<dbReference type="CDD" id="cd00002">
    <property type="entry name" value="YbaK_deacylase"/>
    <property type="match status" value="1"/>
</dbReference>
<evidence type="ECO:0000256" key="3">
    <source>
        <dbReference type="ARBA" id="ARBA00023239"/>
    </source>
</evidence>
<keyword evidence="7" id="KW-1185">Reference proteome</keyword>
<proteinExistence type="inferred from homology"/>
<evidence type="ECO:0000259" key="5">
    <source>
        <dbReference type="Pfam" id="PF04073"/>
    </source>
</evidence>
<dbReference type="RefSeq" id="WP_338398193.1">
    <property type="nucleotide sequence ID" value="NZ_AP025293.1"/>
</dbReference>
<dbReference type="Pfam" id="PF04073">
    <property type="entry name" value="tRNA_edit"/>
    <property type="match status" value="1"/>
</dbReference>
<protein>
    <recommendedName>
        <fullName evidence="4">Cys-tRNA(Pro)/Cys-tRNA(Cys) deacylase</fullName>
        <ecNumber evidence="4">4.2.-.-</ecNumber>
    </recommendedName>
</protein>
<evidence type="ECO:0000256" key="1">
    <source>
        <dbReference type="ARBA" id="ARBA00009798"/>
    </source>
</evidence>
<dbReference type="SUPFAM" id="SSF55826">
    <property type="entry name" value="YbaK/ProRS associated domain"/>
    <property type="match status" value="1"/>
</dbReference>
<accession>A0ABN6LCW8</accession>
<dbReference type="PIRSF" id="PIRSF006181">
    <property type="entry name" value="EbsC_YbaK"/>
    <property type="match status" value="1"/>
</dbReference>
<keyword evidence="6" id="KW-0614">Plasmid</keyword>
<reference evidence="6 7" key="1">
    <citation type="submission" date="2021-12" db="EMBL/GenBank/DDBJ databases">
        <title>Genome sequencing of bacteria with rrn-lacking chromosome and rrn-plasmid.</title>
        <authorList>
            <person name="Anda M."/>
            <person name="Iwasaki W."/>
        </authorList>
    </citation>
    <scope>NUCLEOTIDE SEQUENCE [LARGE SCALE GENOMIC DNA]</scope>
    <source>
        <strain evidence="6 7">NBRC 101262</strain>
        <plasmid evidence="6 7">pPP1</plasmid>
    </source>
</reference>
<geneLocation type="plasmid" evidence="6 7">
    <name>pPP1</name>
</geneLocation>
<gene>
    <name evidence="6" type="ORF">PEPS_32600</name>
</gene>
<dbReference type="Gene3D" id="3.90.960.10">
    <property type="entry name" value="YbaK/aminoacyl-tRNA synthetase-associated domain"/>
    <property type="match status" value="1"/>
</dbReference>